<dbReference type="EMBL" id="CAMXCT010001854">
    <property type="protein sequence ID" value="CAI3993624.1"/>
    <property type="molecule type" value="Genomic_DNA"/>
</dbReference>
<dbReference type="EMBL" id="CAMXCT030001854">
    <property type="protein sequence ID" value="CAL4780936.1"/>
    <property type="molecule type" value="Genomic_DNA"/>
</dbReference>
<comment type="caution">
    <text evidence="2">The sequence shown here is derived from an EMBL/GenBank/DDBJ whole genome shotgun (WGS) entry which is preliminary data.</text>
</comment>
<feature type="compositionally biased region" description="Basic and acidic residues" evidence="1">
    <location>
        <begin position="121"/>
        <end position="144"/>
    </location>
</feature>
<organism evidence="2">
    <name type="scientific">Cladocopium goreaui</name>
    <dbReference type="NCBI Taxonomy" id="2562237"/>
    <lineage>
        <taxon>Eukaryota</taxon>
        <taxon>Sar</taxon>
        <taxon>Alveolata</taxon>
        <taxon>Dinophyceae</taxon>
        <taxon>Suessiales</taxon>
        <taxon>Symbiodiniaceae</taxon>
        <taxon>Cladocopium</taxon>
    </lineage>
</organism>
<accession>A0A9P1CL18</accession>
<feature type="compositionally biased region" description="Basic and acidic residues" evidence="1">
    <location>
        <begin position="82"/>
        <end position="93"/>
    </location>
</feature>
<gene>
    <name evidence="2" type="ORF">C1SCF055_LOCUS20352</name>
</gene>
<evidence type="ECO:0000313" key="4">
    <source>
        <dbReference type="Proteomes" id="UP001152797"/>
    </source>
</evidence>
<feature type="region of interest" description="Disordered" evidence="1">
    <location>
        <begin position="68"/>
        <end position="94"/>
    </location>
</feature>
<evidence type="ECO:0000313" key="3">
    <source>
        <dbReference type="EMBL" id="CAL4780936.1"/>
    </source>
</evidence>
<feature type="region of interest" description="Disordered" evidence="1">
    <location>
        <begin position="118"/>
        <end position="144"/>
    </location>
</feature>
<reference evidence="3 4" key="2">
    <citation type="submission" date="2024-05" db="EMBL/GenBank/DDBJ databases">
        <authorList>
            <person name="Chen Y."/>
            <person name="Shah S."/>
            <person name="Dougan E. K."/>
            <person name="Thang M."/>
            <person name="Chan C."/>
        </authorList>
    </citation>
    <scope>NUCLEOTIDE SEQUENCE [LARGE SCALE GENOMIC DNA]</scope>
</reference>
<keyword evidence="4" id="KW-1185">Reference proteome</keyword>
<evidence type="ECO:0000256" key="1">
    <source>
        <dbReference type="SAM" id="MobiDB-lite"/>
    </source>
</evidence>
<dbReference type="EMBL" id="CAMXCT020001854">
    <property type="protein sequence ID" value="CAL1146999.1"/>
    <property type="molecule type" value="Genomic_DNA"/>
</dbReference>
<proteinExistence type="predicted"/>
<protein>
    <submittedName>
        <fullName evidence="3">RING-type domain-containing protein</fullName>
    </submittedName>
</protein>
<evidence type="ECO:0000313" key="2">
    <source>
        <dbReference type="EMBL" id="CAI3993624.1"/>
    </source>
</evidence>
<name>A0A9P1CL18_9DINO</name>
<reference evidence="2" key="1">
    <citation type="submission" date="2022-10" db="EMBL/GenBank/DDBJ databases">
        <authorList>
            <person name="Chen Y."/>
            <person name="Dougan E. K."/>
            <person name="Chan C."/>
            <person name="Rhodes N."/>
            <person name="Thang M."/>
        </authorList>
    </citation>
    <scope>NUCLEOTIDE SEQUENCE</scope>
</reference>
<dbReference type="Proteomes" id="UP001152797">
    <property type="component" value="Unassembled WGS sequence"/>
</dbReference>
<dbReference type="AlphaFoldDB" id="A0A9P1CL18"/>
<dbReference type="OrthoDB" id="425608at2759"/>
<sequence>MDTLDEPYEPCKKFVNVNRRGGFGLRGLLCAARVENDAMDKKQVARAQKVLDSDSGGKGRKASLIYDVYKKDSSGKRPPRSSADKKVSLREPDPELDTLWAPERCVCRCGCRAELGNGEGSRCKDCRQKGPRPADRSAKGEGRVPDGASVLMVYECL</sequence>